<evidence type="ECO:0000313" key="3">
    <source>
        <dbReference type="Proteomes" id="UP001138961"/>
    </source>
</evidence>
<dbReference type="CDD" id="cd00761">
    <property type="entry name" value="Glyco_tranf_GTA_type"/>
    <property type="match status" value="1"/>
</dbReference>
<dbReference type="PANTHER" id="PTHR43685">
    <property type="entry name" value="GLYCOSYLTRANSFERASE"/>
    <property type="match status" value="1"/>
</dbReference>
<dbReference type="Proteomes" id="UP001138961">
    <property type="component" value="Unassembled WGS sequence"/>
</dbReference>
<reference evidence="2" key="1">
    <citation type="submission" date="2021-10" db="EMBL/GenBank/DDBJ databases">
        <title>Loktanella gaetbuli sp. nov., isolated from a tidal flat.</title>
        <authorList>
            <person name="Park S."/>
            <person name="Yoon J.-H."/>
        </authorList>
    </citation>
    <scope>NUCLEOTIDE SEQUENCE</scope>
    <source>
        <strain evidence="2">TSTF-M6</strain>
    </source>
</reference>
<proteinExistence type="predicted"/>
<feature type="domain" description="Glycosyltransferase 2-like" evidence="1">
    <location>
        <begin position="5"/>
        <end position="164"/>
    </location>
</feature>
<dbReference type="RefSeq" id="WP_226748300.1">
    <property type="nucleotide sequence ID" value="NZ_JAJATZ010000004.1"/>
</dbReference>
<accession>A0ABS8BV41</accession>
<dbReference type="EMBL" id="JAJATZ010000004">
    <property type="protein sequence ID" value="MCB5199599.1"/>
    <property type="molecule type" value="Genomic_DNA"/>
</dbReference>
<keyword evidence="3" id="KW-1185">Reference proteome</keyword>
<dbReference type="PANTHER" id="PTHR43685:SF2">
    <property type="entry name" value="GLYCOSYLTRANSFERASE 2-LIKE DOMAIN-CONTAINING PROTEIN"/>
    <property type="match status" value="1"/>
</dbReference>
<sequence>MLTFSIIIPCYNAQHTLIETLNAIKAQSYPAWEVIVIDDGSTDGSRVLTSAMAAYDRRITLVGNPGKGPSHARNHGAIDLAKGDVIAFCDADDIWSPTKLAELATAFEDPTIDAVYGQVAFFTARPRDAIATSTVPAGDLTVPMLLAENPVCTMSNLAIRRAAFAATGGFNPEIVHNEDLEWLMRLVGDGARVIGLDMLQVWYRASAGGLSADLMAMTRGRAIAVATAARYGHVPSRAADATYLRYLSRRSLRLGQGRLQPLRYALRGLIQSPVGFFNVPRRGLLTLIGALIAVVLPRPCAKALFSK</sequence>
<dbReference type="InterPro" id="IPR001173">
    <property type="entry name" value="Glyco_trans_2-like"/>
</dbReference>
<dbReference type="InterPro" id="IPR029044">
    <property type="entry name" value="Nucleotide-diphossugar_trans"/>
</dbReference>
<gene>
    <name evidence="2" type="ORF">LGQ03_10130</name>
</gene>
<dbReference type="Pfam" id="PF00535">
    <property type="entry name" value="Glycos_transf_2"/>
    <property type="match status" value="1"/>
</dbReference>
<dbReference type="InterPro" id="IPR050834">
    <property type="entry name" value="Glycosyltransf_2"/>
</dbReference>
<comment type="caution">
    <text evidence="2">The sequence shown here is derived from an EMBL/GenBank/DDBJ whole genome shotgun (WGS) entry which is preliminary data.</text>
</comment>
<evidence type="ECO:0000313" key="2">
    <source>
        <dbReference type="EMBL" id="MCB5199599.1"/>
    </source>
</evidence>
<organism evidence="2 3">
    <name type="scientific">Loktanella gaetbuli</name>
    <dbReference type="NCBI Taxonomy" id="2881335"/>
    <lineage>
        <taxon>Bacteria</taxon>
        <taxon>Pseudomonadati</taxon>
        <taxon>Pseudomonadota</taxon>
        <taxon>Alphaproteobacteria</taxon>
        <taxon>Rhodobacterales</taxon>
        <taxon>Roseobacteraceae</taxon>
        <taxon>Loktanella</taxon>
    </lineage>
</organism>
<dbReference type="SUPFAM" id="SSF53448">
    <property type="entry name" value="Nucleotide-diphospho-sugar transferases"/>
    <property type="match status" value="1"/>
</dbReference>
<name>A0ABS8BV41_9RHOB</name>
<dbReference type="Gene3D" id="3.90.550.10">
    <property type="entry name" value="Spore Coat Polysaccharide Biosynthesis Protein SpsA, Chain A"/>
    <property type="match status" value="1"/>
</dbReference>
<protein>
    <submittedName>
        <fullName evidence="2">Glycosyltransferase family 2 protein</fullName>
    </submittedName>
</protein>
<evidence type="ECO:0000259" key="1">
    <source>
        <dbReference type="Pfam" id="PF00535"/>
    </source>
</evidence>